<dbReference type="AlphaFoldDB" id="A0AA40A3Q9"/>
<keyword evidence="1" id="KW-0472">Membrane</keyword>
<accession>A0AA40A3Q9</accession>
<dbReference type="EMBL" id="JAUKUA010000006">
    <property type="protein sequence ID" value="KAK0708654.1"/>
    <property type="molecule type" value="Genomic_DNA"/>
</dbReference>
<keyword evidence="1" id="KW-0812">Transmembrane</keyword>
<name>A0AA40A3Q9_9PEZI</name>
<reference evidence="2" key="1">
    <citation type="submission" date="2023-06" db="EMBL/GenBank/DDBJ databases">
        <title>Genome-scale phylogeny and comparative genomics of the fungal order Sordariales.</title>
        <authorList>
            <consortium name="Lawrence Berkeley National Laboratory"/>
            <person name="Hensen N."/>
            <person name="Bonometti L."/>
            <person name="Westerberg I."/>
            <person name="Brannstrom I.O."/>
            <person name="Guillou S."/>
            <person name="Cros-Aarteil S."/>
            <person name="Calhoun S."/>
            <person name="Haridas S."/>
            <person name="Kuo A."/>
            <person name="Mondo S."/>
            <person name="Pangilinan J."/>
            <person name="Riley R."/>
            <person name="Labutti K."/>
            <person name="Andreopoulos B."/>
            <person name="Lipzen A."/>
            <person name="Chen C."/>
            <person name="Yanf M."/>
            <person name="Daum C."/>
            <person name="Ng V."/>
            <person name="Clum A."/>
            <person name="Steindorff A."/>
            <person name="Ohm R."/>
            <person name="Martin F."/>
            <person name="Silar P."/>
            <person name="Natvig D."/>
            <person name="Lalanne C."/>
            <person name="Gautier V."/>
            <person name="Ament-Velasquez S.L."/>
            <person name="Kruys A."/>
            <person name="Hutchinson M.I."/>
            <person name="Powell A.J."/>
            <person name="Barry K."/>
            <person name="Miller A.N."/>
            <person name="Grigoriev I.V."/>
            <person name="Debuchy R."/>
            <person name="Gladieux P."/>
            <person name="Thoren M.H."/>
            <person name="Johannesson H."/>
        </authorList>
    </citation>
    <scope>NUCLEOTIDE SEQUENCE</scope>
    <source>
        <strain evidence="2">SMH4607-1</strain>
    </source>
</reference>
<evidence type="ECO:0000313" key="2">
    <source>
        <dbReference type="EMBL" id="KAK0708654.1"/>
    </source>
</evidence>
<evidence type="ECO:0000256" key="1">
    <source>
        <dbReference type="SAM" id="Phobius"/>
    </source>
</evidence>
<protein>
    <submittedName>
        <fullName evidence="2">Uncharacterized protein</fullName>
    </submittedName>
</protein>
<gene>
    <name evidence="2" type="ORF">B0H67DRAFT_496106</name>
</gene>
<comment type="caution">
    <text evidence="2">The sequence shown here is derived from an EMBL/GenBank/DDBJ whole genome shotgun (WGS) entry which is preliminary data.</text>
</comment>
<evidence type="ECO:0000313" key="3">
    <source>
        <dbReference type="Proteomes" id="UP001172102"/>
    </source>
</evidence>
<proteinExistence type="predicted"/>
<feature type="transmembrane region" description="Helical" evidence="1">
    <location>
        <begin position="189"/>
        <end position="210"/>
    </location>
</feature>
<dbReference type="Proteomes" id="UP001172102">
    <property type="component" value="Unassembled WGS sequence"/>
</dbReference>
<organism evidence="2 3">
    <name type="scientific">Lasiosphaeris hirsuta</name>
    <dbReference type="NCBI Taxonomy" id="260670"/>
    <lineage>
        <taxon>Eukaryota</taxon>
        <taxon>Fungi</taxon>
        <taxon>Dikarya</taxon>
        <taxon>Ascomycota</taxon>
        <taxon>Pezizomycotina</taxon>
        <taxon>Sordariomycetes</taxon>
        <taxon>Sordariomycetidae</taxon>
        <taxon>Sordariales</taxon>
        <taxon>Lasiosphaeriaceae</taxon>
        <taxon>Lasiosphaeris</taxon>
    </lineage>
</organism>
<keyword evidence="1" id="KW-1133">Transmembrane helix</keyword>
<sequence length="275" mass="28322">MASSASKCYYPNGRSASGDSPCNPDAVDSACCGGGLGSTCLTNRLCSGPDGNIVRGSCTSESWSSAECPLFCLSANTGGTDLISCSNVTKSDTSYCCDHNAFCCDNGVGRFDVLPSKPQTWATWSAAASQFVVVNPISTSSTSSIPSSTLASTTSFAPYLTTTLPGNGTPSGTPQPSQAAQGLTAGAQAGIGVGAAIGALLIAAVVFLLWKMKKNKRLLGEVRKQTENTWPAVYPEPPKMELVGGAPVRQELDSSYAPAELPAATDRAELYGHRV</sequence>
<keyword evidence="3" id="KW-1185">Reference proteome</keyword>